<evidence type="ECO:0000256" key="8">
    <source>
        <dbReference type="ARBA" id="ARBA00022989"/>
    </source>
</evidence>
<gene>
    <name evidence="14" type="ORF">ANK1_1840</name>
    <name evidence="15" type="ORF">ANK2_1841</name>
    <name evidence="16" type="ORF">ISE1_1827</name>
    <name evidence="17" type="ORF">ISE2_1863</name>
</gene>
<evidence type="ECO:0000256" key="1">
    <source>
        <dbReference type="ARBA" id="ARBA00004533"/>
    </source>
</evidence>
<evidence type="ECO:0000256" key="7">
    <source>
        <dbReference type="ARBA" id="ARBA00022927"/>
    </source>
</evidence>
<name>A0A484V069_9ZZZZ</name>
<keyword evidence="4" id="KW-1003">Cell membrane</keyword>
<evidence type="ECO:0000313" key="15">
    <source>
        <dbReference type="EMBL" id="VFR59674.1"/>
    </source>
</evidence>
<dbReference type="InterPro" id="IPR038072">
    <property type="entry name" value="GspK_central_sf"/>
</dbReference>
<protein>
    <submittedName>
        <fullName evidence="17">General secretion pathway protein K</fullName>
    </submittedName>
</protein>
<keyword evidence="5" id="KW-0997">Cell inner membrane</keyword>
<dbReference type="EMBL" id="CAADIA010000003">
    <property type="protein sequence ID" value="VFR22988.1"/>
    <property type="molecule type" value="Genomic_DNA"/>
</dbReference>
<dbReference type="EMBL" id="CAADIN010000020">
    <property type="protein sequence ID" value="VFR92145.1"/>
    <property type="molecule type" value="Genomic_DNA"/>
</dbReference>
<keyword evidence="8 11" id="KW-1133">Transmembrane helix</keyword>
<keyword evidence="3" id="KW-0813">Transport</keyword>
<evidence type="ECO:0000256" key="9">
    <source>
        <dbReference type="ARBA" id="ARBA00023136"/>
    </source>
</evidence>
<dbReference type="PIRSF" id="PIRSF002786">
    <property type="entry name" value="XcpX"/>
    <property type="match status" value="1"/>
</dbReference>
<evidence type="ECO:0000256" key="5">
    <source>
        <dbReference type="ARBA" id="ARBA00022519"/>
    </source>
</evidence>
<evidence type="ECO:0000256" key="6">
    <source>
        <dbReference type="ARBA" id="ARBA00022692"/>
    </source>
</evidence>
<reference evidence="17" key="1">
    <citation type="submission" date="2019-03" db="EMBL/GenBank/DDBJ databases">
        <authorList>
            <person name="Danneels B."/>
        </authorList>
    </citation>
    <scope>NUCLEOTIDE SEQUENCE</scope>
</reference>
<dbReference type="GO" id="GO:0005886">
    <property type="term" value="C:plasma membrane"/>
    <property type="evidence" value="ECO:0007669"/>
    <property type="project" value="UniProtKB-SubCell"/>
</dbReference>
<dbReference type="InterPro" id="IPR049179">
    <property type="entry name" value="T2SSK_SAM-like_2nd"/>
</dbReference>
<evidence type="ECO:0000313" key="14">
    <source>
        <dbReference type="EMBL" id="VFR22988.1"/>
    </source>
</evidence>
<feature type="region of interest" description="Disordered" evidence="10">
    <location>
        <begin position="169"/>
        <end position="219"/>
    </location>
</feature>
<dbReference type="InterPro" id="IPR005628">
    <property type="entry name" value="GspK"/>
</dbReference>
<dbReference type="AlphaFoldDB" id="A0A484V069"/>
<dbReference type="InterPro" id="IPR045584">
    <property type="entry name" value="Pilin-like"/>
</dbReference>
<feature type="domain" description="T2SS protein K first SAM-like" evidence="13">
    <location>
        <begin position="128"/>
        <end position="250"/>
    </location>
</feature>
<evidence type="ECO:0000256" key="11">
    <source>
        <dbReference type="SAM" id="Phobius"/>
    </source>
</evidence>
<feature type="domain" description="T2SS protein K second SAM-like" evidence="12">
    <location>
        <begin position="254"/>
        <end position="304"/>
    </location>
</feature>
<keyword evidence="7" id="KW-0653">Protein transport</keyword>
<feature type="transmembrane region" description="Helical" evidence="11">
    <location>
        <begin position="27"/>
        <end position="49"/>
    </location>
</feature>
<dbReference type="InterPro" id="IPR049031">
    <property type="entry name" value="T2SSK_SAM-like_1st"/>
</dbReference>
<accession>A0A484V069</accession>
<feature type="compositionally biased region" description="Low complexity" evidence="10">
    <location>
        <begin position="200"/>
        <end position="210"/>
    </location>
</feature>
<dbReference type="EMBL" id="CAADIM010000010">
    <property type="protein sequence ID" value="VFR67381.1"/>
    <property type="molecule type" value="Genomic_DNA"/>
</dbReference>
<keyword evidence="6 11" id="KW-0812">Transmembrane</keyword>
<dbReference type="NCBIfam" id="NF037980">
    <property type="entry name" value="T2SS_GspK"/>
    <property type="match status" value="1"/>
</dbReference>
<sequence length="354" mass="37858">MKRLRSHPPSFARAPGPGPVPVAARQAGMAVISALLVVAAVSLIAAGMIDRQATRVRTLESEQARVQARWLLSGGMDWARATLRGEARRSSVTHNGQLWATPITDLRISEEGAARQAVFSGRAEDEQGKFNLQNLARDGQVLPEQVQALSRLLQSLRLPAELAPRIAERMARAQSRPASSRTDGESGPAQTDGDGDAESGTDTGTPSPSGGRAGTALAPGLRSIDDLRGMRGLDESALTALTPYLTVLPARTAINVNTAPAEVLATLSPALSLSLAMSVADQRDRGQTFNNRADFINRLANPEIEIGSDAVAVDSDWFAVFGTVRLDRATVDMRALLQRDGQNMPRVIWMMEVL</sequence>
<evidence type="ECO:0000256" key="10">
    <source>
        <dbReference type="SAM" id="MobiDB-lite"/>
    </source>
</evidence>
<evidence type="ECO:0000256" key="3">
    <source>
        <dbReference type="ARBA" id="ARBA00022448"/>
    </source>
</evidence>
<dbReference type="SUPFAM" id="SSF158544">
    <property type="entry name" value="GspK insert domain-like"/>
    <property type="match status" value="1"/>
</dbReference>
<evidence type="ECO:0000259" key="13">
    <source>
        <dbReference type="Pfam" id="PF21687"/>
    </source>
</evidence>
<evidence type="ECO:0000259" key="12">
    <source>
        <dbReference type="Pfam" id="PF03934"/>
    </source>
</evidence>
<comment type="similarity">
    <text evidence="2">Belongs to the GSP K family.</text>
</comment>
<evidence type="ECO:0000313" key="17">
    <source>
        <dbReference type="EMBL" id="VFR92145.1"/>
    </source>
</evidence>
<evidence type="ECO:0000256" key="2">
    <source>
        <dbReference type="ARBA" id="ARBA00007246"/>
    </source>
</evidence>
<organism evidence="17">
    <name type="scientific">plant metagenome</name>
    <dbReference type="NCBI Taxonomy" id="1297885"/>
    <lineage>
        <taxon>unclassified sequences</taxon>
        <taxon>metagenomes</taxon>
        <taxon>organismal metagenomes</taxon>
    </lineage>
</organism>
<evidence type="ECO:0000313" key="16">
    <source>
        <dbReference type="EMBL" id="VFR67381.1"/>
    </source>
</evidence>
<dbReference type="PANTHER" id="PTHR38831">
    <property type="entry name" value="TYPE II SECRETION SYSTEM PROTEIN K"/>
    <property type="match status" value="1"/>
</dbReference>
<dbReference type="GO" id="GO:0009306">
    <property type="term" value="P:protein secretion"/>
    <property type="evidence" value="ECO:0007669"/>
    <property type="project" value="InterPro"/>
</dbReference>
<dbReference type="EMBL" id="CAADIF010000004">
    <property type="protein sequence ID" value="VFR59674.1"/>
    <property type="molecule type" value="Genomic_DNA"/>
</dbReference>
<proteinExistence type="inferred from homology"/>
<dbReference type="PANTHER" id="PTHR38831:SF1">
    <property type="entry name" value="TYPE II SECRETION SYSTEM PROTEIN K-RELATED"/>
    <property type="match status" value="1"/>
</dbReference>
<dbReference type="Pfam" id="PF03934">
    <property type="entry name" value="T2SSK"/>
    <property type="match status" value="1"/>
</dbReference>
<dbReference type="Gene3D" id="3.30.1300.30">
    <property type="entry name" value="GSPII I/J protein-like"/>
    <property type="match status" value="1"/>
</dbReference>
<evidence type="ECO:0000256" key="4">
    <source>
        <dbReference type="ARBA" id="ARBA00022475"/>
    </source>
</evidence>
<dbReference type="Pfam" id="PF21687">
    <property type="entry name" value="T2SSK_1st"/>
    <property type="match status" value="1"/>
</dbReference>
<comment type="subcellular location">
    <subcellularLocation>
        <location evidence="1">Cell inner membrane</location>
    </subcellularLocation>
</comment>
<dbReference type="SUPFAM" id="SSF54523">
    <property type="entry name" value="Pili subunits"/>
    <property type="match status" value="1"/>
</dbReference>
<keyword evidence="9 11" id="KW-0472">Membrane</keyword>